<dbReference type="EMBL" id="QGMK01000017">
    <property type="protein sequence ID" value="TVY85280.1"/>
    <property type="molecule type" value="Genomic_DNA"/>
</dbReference>
<gene>
    <name evidence="2" type="primary">thiO</name>
    <name evidence="2" type="ORF">LSUE1_G001300</name>
</gene>
<dbReference type="PANTHER" id="PTHR13847:SF284">
    <property type="entry name" value="FAD DEPENDENT OXIDOREDUCTASE DOMAIN-CONTAINING PROTEIN"/>
    <property type="match status" value="1"/>
</dbReference>
<dbReference type="InterPro" id="IPR006076">
    <property type="entry name" value="FAD-dep_OxRdtase"/>
</dbReference>
<dbReference type="InterPro" id="IPR036188">
    <property type="entry name" value="FAD/NAD-bd_sf"/>
</dbReference>
<dbReference type="SUPFAM" id="SSF51905">
    <property type="entry name" value="FAD/NAD(P)-binding domain"/>
    <property type="match status" value="1"/>
</dbReference>
<evidence type="ECO:0000313" key="3">
    <source>
        <dbReference type="Proteomes" id="UP000469558"/>
    </source>
</evidence>
<reference evidence="2 3" key="1">
    <citation type="submission" date="2018-05" db="EMBL/GenBank/DDBJ databases">
        <title>Genome sequencing and assembly of the regulated plant pathogen Lachnellula willkommii and related sister species for the development of diagnostic species identification markers.</title>
        <authorList>
            <person name="Giroux E."/>
            <person name="Bilodeau G."/>
        </authorList>
    </citation>
    <scope>NUCLEOTIDE SEQUENCE [LARGE SCALE GENOMIC DNA]</scope>
    <source>
        <strain evidence="2 3">CBS 268.59</strain>
    </source>
</reference>
<proteinExistence type="predicted"/>
<name>A0A8T9CM93_9HELO</name>
<evidence type="ECO:0000313" key="2">
    <source>
        <dbReference type="EMBL" id="TVY85280.1"/>
    </source>
</evidence>
<protein>
    <submittedName>
        <fullName evidence="2">Glycine oxidase</fullName>
    </submittedName>
</protein>
<feature type="domain" description="FAD dependent oxidoreductase" evidence="1">
    <location>
        <begin position="11"/>
        <end position="305"/>
    </location>
</feature>
<keyword evidence="3" id="KW-1185">Reference proteome</keyword>
<accession>A0A8T9CM93</accession>
<dbReference type="PANTHER" id="PTHR13847">
    <property type="entry name" value="SARCOSINE DEHYDROGENASE-RELATED"/>
    <property type="match status" value="1"/>
</dbReference>
<dbReference type="OrthoDB" id="429143at2759"/>
<evidence type="ECO:0000259" key="1">
    <source>
        <dbReference type="Pfam" id="PF01266"/>
    </source>
</evidence>
<dbReference type="GO" id="GO:0005737">
    <property type="term" value="C:cytoplasm"/>
    <property type="evidence" value="ECO:0007669"/>
    <property type="project" value="TreeGrafter"/>
</dbReference>
<dbReference type="AlphaFoldDB" id="A0A8T9CM93"/>
<dbReference type="Pfam" id="PF01266">
    <property type="entry name" value="DAO"/>
    <property type="match status" value="1"/>
</dbReference>
<sequence>MDHFEEANVRNVGAFIKENGIQCDLRSVEAVDIAEDEETLEYLVDNLKEREENMGTSAIKYSVWNQEECKDLQCPTAVGAVAFPAYVMNPYKFVCTLLEMSISKGLNLQTNTPVLKISKETVDGNWTVVTERGDIEAENVILATNAYTSALYPPLKDFITPVRGQIAAVRSGSKIAGNPALKRTCQLMSGEYMQTRQEPFTGAGDLIIGGGRGYSSTREYNMTDDSTIHPKISAHLSRIVPRRFFGEKGWGEDAGVVMEWTGIMGYTEDGQPVIGQAPGEEGLWVCAGFHGHGMATTFQSAEALVGLMTGKSEEVGKWLPECYRIERVPGVNQKA</sequence>
<dbReference type="Gene3D" id="3.30.9.10">
    <property type="entry name" value="D-Amino Acid Oxidase, subunit A, domain 2"/>
    <property type="match status" value="1"/>
</dbReference>
<organism evidence="2 3">
    <name type="scientific">Lachnellula suecica</name>
    <dbReference type="NCBI Taxonomy" id="602035"/>
    <lineage>
        <taxon>Eukaryota</taxon>
        <taxon>Fungi</taxon>
        <taxon>Dikarya</taxon>
        <taxon>Ascomycota</taxon>
        <taxon>Pezizomycotina</taxon>
        <taxon>Leotiomycetes</taxon>
        <taxon>Helotiales</taxon>
        <taxon>Lachnaceae</taxon>
        <taxon>Lachnellula</taxon>
    </lineage>
</organism>
<comment type="caution">
    <text evidence="2">The sequence shown here is derived from an EMBL/GenBank/DDBJ whole genome shotgun (WGS) entry which is preliminary data.</text>
</comment>
<dbReference type="Proteomes" id="UP000469558">
    <property type="component" value="Unassembled WGS sequence"/>
</dbReference>
<dbReference type="Gene3D" id="3.50.50.60">
    <property type="entry name" value="FAD/NAD(P)-binding domain"/>
    <property type="match status" value="1"/>
</dbReference>